<feature type="region of interest" description="Disordered" evidence="1">
    <location>
        <begin position="471"/>
        <end position="498"/>
    </location>
</feature>
<gene>
    <name evidence="3" type="ORF">GCM10009775_25560</name>
</gene>
<dbReference type="Pfam" id="PF02720">
    <property type="entry name" value="DUF222"/>
    <property type="match status" value="1"/>
</dbReference>
<evidence type="ECO:0000313" key="3">
    <source>
        <dbReference type="EMBL" id="GAA1932419.1"/>
    </source>
</evidence>
<accession>A0ABP5B5V0</accession>
<dbReference type="Gene3D" id="1.10.30.50">
    <property type="match status" value="1"/>
</dbReference>
<sequence length="498" mass="53228">MGASSTPPPPQWSALSDLVDDVVEVRSSIAALQAREARLLASAADLVTNRSDELRREGRRSRADLPLREVSAELGTAMRVSDRAIQGRIGDAWTLVTRFPATLHAWESGRVDSAHVSAILDAGAGIVDDDRRAHFEQEILRIADTESAPRLRAIARAIVAKIDPEGVQDRMTDAEARHMVRVTDRGDGMARLTADMSAPLAHGIVDRLTQMARAVKDRPPLADVSDADRCEDSSSPNARGPADVHTEAGCPTDAPPDDEASSADSLGRLEVVTGARSVTGGPPAPADQTPDSRTMDQLRLDILCDTLLGGSPVAHGDGLAAIAARVQVTIPALALAGRDAGPAIIAGSTPIDLASARRLAGHAPGWDRVLTDPFTGDVLAVDRYRPNPAIVRFLAARDEHCRFPGCRRPAHRCDIDHTVDAARGGATTDCNLAHFCRRHHTLKHESAWTVRQVGGGVLEWTSPTRRIYIDRPPPTVRFVPSSGHGKATPGTEDDPPPF</sequence>
<evidence type="ECO:0000313" key="4">
    <source>
        <dbReference type="Proteomes" id="UP001501343"/>
    </source>
</evidence>
<dbReference type="EMBL" id="BAAAOF010000005">
    <property type="protein sequence ID" value="GAA1932419.1"/>
    <property type="molecule type" value="Genomic_DNA"/>
</dbReference>
<name>A0ABP5B5V0_9MICO</name>
<dbReference type="CDD" id="cd00085">
    <property type="entry name" value="HNHc"/>
    <property type="match status" value="1"/>
</dbReference>
<dbReference type="InterPro" id="IPR003870">
    <property type="entry name" value="DUF222"/>
</dbReference>
<dbReference type="RefSeq" id="WP_248147751.1">
    <property type="nucleotide sequence ID" value="NZ_BAAAOF010000005.1"/>
</dbReference>
<reference evidence="4" key="1">
    <citation type="journal article" date="2019" name="Int. J. Syst. Evol. Microbiol.">
        <title>The Global Catalogue of Microorganisms (GCM) 10K type strain sequencing project: providing services to taxonomists for standard genome sequencing and annotation.</title>
        <authorList>
            <consortium name="The Broad Institute Genomics Platform"/>
            <consortium name="The Broad Institute Genome Sequencing Center for Infectious Disease"/>
            <person name="Wu L."/>
            <person name="Ma J."/>
        </authorList>
    </citation>
    <scope>NUCLEOTIDE SEQUENCE [LARGE SCALE GENOMIC DNA]</scope>
    <source>
        <strain evidence="4">JCM 14900</strain>
    </source>
</reference>
<evidence type="ECO:0000259" key="2">
    <source>
        <dbReference type="Pfam" id="PF02720"/>
    </source>
</evidence>
<feature type="domain" description="DUF222" evidence="2">
    <location>
        <begin position="33"/>
        <end position="239"/>
    </location>
</feature>
<organism evidence="3 4">
    <name type="scientific">Microbacterium aoyamense</name>
    <dbReference type="NCBI Taxonomy" id="344166"/>
    <lineage>
        <taxon>Bacteria</taxon>
        <taxon>Bacillati</taxon>
        <taxon>Actinomycetota</taxon>
        <taxon>Actinomycetes</taxon>
        <taxon>Micrococcales</taxon>
        <taxon>Microbacteriaceae</taxon>
        <taxon>Microbacterium</taxon>
    </lineage>
</organism>
<evidence type="ECO:0000256" key="1">
    <source>
        <dbReference type="SAM" id="MobiDB-lite"/>
    </source>
</evidence>
<proteinExistence type="predicted"/>
<keyword evidence="4" id="KW-1185">Reference proteome</keyword>
<protein>
    <recommendedName>
        <fullName evidence="2">DUF222 domain-containing protein</fullName>
    </recommendedName>
</protein>
<feature type="compositionally biased region" description="Basic and acidic residues" evidence="1">
    <location>
        <begin position="216"/>
        <end position="232"/>
    </location>
</feature>
<dbReference type="InterPro" id="IPR003615">
    <property type="entry name" value="HNH_nuc"/>
</dbReference>
<dbReference type="Proteomes" id="UP001501343">
    <property type="component" value="Unassembled WGS sequence"/>
</dbReference>
<feature type="region of interest" description="Disordered" evidence="1">
    <location>
        <begin position="216"/>
        <end position="293"/>
    </location>
</feature>
<comment type="caution">
    <text evidence="3">The sequence shown here is derived from an EMBL/GenBank/DDBJ whole genome shotgun (WGS) entry which is preliminary data.</text>
</comment>